<dbReference type="AlphaFoldDB" id="A0A8H7RX85"/>
<protein>
    <submittedName>
        <fullName evidence="3">Uncharacterized protein</fullName>
    </submittedName>
</protein>
<keyword evidence="1" id="KW-0175">Coiled coil</keyword>
<evidence type="ECO:0000256" key="1">
    <source>
        <dbReference type="SAM" id="Coils"/>
    </source>
</evidence>
<comment type="caution">
    <text evidence="3">The sequence shown here is derived from an EMBL/GenBank/DDBJ whole genome shotgun (WGS) entry which is preliminary data.</text>
</comment>
<feature type="region of interest" description="Disordered" evidence="2">
    <location>
        <begin position="160"/>
        <end position="181"/>
    </location>
</feature>
<accession>A0A8H7RX85</accession>
<dbReference type="Proteomes" id="UP000646827">
    <property type="component" value="Unassembled WGS sequence"/>
</dbReference>
<dbReference type="OrthoDB" id="2272224at2759"/>
<name>A0A8H7RX85_9FUNG</name>
<evidence type="ECO:0000313" key="3">
    <source>
        <dbReference type="EMBL" id="KAG2218704.1"/>
    </source>
</evidence>
<feature type="coiled-coil region" evidence="1">
    <location>
        <begin position="92"/>
        <end position="147"/>
    </location>
</feature>
<feature type="region of interest" description="Disordered" evidence="2">
    <location>
        <begin position="1"/>
        <end position="29"/>
    </location>
</feature>
<proteinExistence type="predicted"/>
<sequence length="218" mass="25308">MECQQQYEHQYHQEFIPPPSPPSSSITDDEKLNVVSPLLDDNTTGRLQTCFGNIDQAQHQLKSQQRAVYLRSASEPSPPSFTLQQQHPKTLIDIHRLAIEALQNLYAEERRRNEYLEEQAQKANEEITKLQQEVSHYKRARNQEQRKWQQVYGLVDTVRDVSTSPQQQKQKSSSKPTSPEDLSVHLRHILTNITTLHHHAPSTGSLVTDFPEHDPYYY</sequence>
<gene>
    <name evidence="3" type="ORF">INT45_003971</name>
</gene>
<organism evidence="3 4">
    <name type="scientific">Circinella minor</name>
    <dbReference type="NCBI Taxonomy" id="1195481"/>
    <lineage>
        <taxon>Eukaryota</taxon>
        <taxon>Fungi</taxon>
        <taxon>Fungi incertae sedis</taxon>
        <taxon>Mucoromycota</taxon>
        <taxon>Mucoromycotina</taxon>
        <taxon>Mucoromycetes</taxon>
        <taxon>Mucorales</taxon>
        <taxon>Lichtheimiaceae</taxon>
        <taxon>Circinella</taxon>
    </lineage>
</organism>
<dbReference type="EMBL" id="JAEPRB010000215">
    <property type="protein sequence ID" value="KAG2218704.1"/>
    <property type="molecule type" value="Genomic_DNA"/>
</dbReference>
<feature type="compositionally biased region" description="Low complexity" evidence="2">
    <location>
        <begin position="162"/>
        <end position="179"/>
    </location>
</feature>
<reference evidence="3 4" key="1">
    <citation type="submission" date="2020-12" db="EMBL/GenBank/DDBJ databases">
        <title>Metabolic potential, ecology and presence of endohyphal bacteria is reflected in genomic diversity of Mucoromycotina.</title>
        <authorList>
            <person name="Muszewska A."/>
            <person name="Okrasinska A."/>
            <person name="Steczkiewicz K."/>
            <person name="Drgas O."/>
            <person name="Orlowska M."/>
            <person name="Perlinska-Lenart U."/>
            <person name="Aleksandrzak-Piekarczyk T."/>
            <person name="Szatraj K."/>
            <person name="Zielenkiewicz U."/>
            <person name="Pilsyk S."/>
            <person name="Malc E."/>
            <person name="Mieczkowski P."/>
            <person name="Kruszewska J.S."/>
            <person name="Biernat P."/>
            <person name="Pawlowska J."/>
        </authorList>
    </citation>
    <scope>NUCLEOTIDE SEQUENCE [LARGE SCALE GENOMIC DNA]</scope>
    <source>
        <strain evidence="3 4">CBS 142.35</strain>
    </source>
</reference>
<evidence type="ECO:0000256" key="2">
    <source>
        <dbReference type="SAM" id="MobiDB-lite"/>
    </source>
</evidence>
<evidence type="ECO:0000313" key="4">
    <source>
        <dbReference type="Proteomes" id="UP000646827"/>
    </source>
</evidence>
<keyword evidence="4" id="KW-1185">Reference proteome</keyword>